<dbReference type="AlphaFoldDB" id="A0AA40E8R8"/>
<feature type="transmembrane region" description="Helical" evidence="2">
    <location>
        <begin position="222"/>
        <end position="242"/>
    </location>
</feature>
<dbReference type="Proteomes" id="UP001172159">
    <property type="component" value="Unassembled WGS sequence"/>
</dbReference>
<keyword evidence="2" id="KW-0472">Membrane</keyword>
<evidence type="ECO:0000313" key="3">
    <source>
        <dbReference type="EMBL" id="KAK0726588.1"/>
    </source>
</evidence>
<comment type="caution">
    <text evidence="3">The sequence shown here is derived from an EMBL/GenBank/DDBJ whole genome shotgun (WGS) entry which is preliminary data.</text>
</comment>
<sequence>MSAATQPPKSACGLRPLEYFTSLQPKKEFTKADWLTMGNEINRKYPDNTVVSLLFVESLEPVGWQGFGCTTDELEEGGSIKKGLHKDDDVFATAMICGKWYQMSYNIFGDNKQARLDSIDFKVAQNAFLSSLFTVRQYMDHFVQKWDMILVEEPNSKKVVKNEMWWFRDFWFVLQMLLIFIVSSYELRVILNGDHPSSSGSSNSEIPAGRQTLPNTTKTTQVRTSTFLSFAISSVWLCILLYRATRPPRQQQPDPQEETTRELQQEWKRFKARLADRYGELYDMMGRVRAERSISVPDAGANFINEMQDSSFKELKEDQEDTFLGLIPSRLKQFMEEYENTHAEEVNKDREKHEGGQREDWQSWESKKLNFMTKGVPSEYWLKHA</sequence>
<feature type="region of interest" description="Disordered" evidence="1">
    <location>
        <begin position="341"/>
        <end position="361"/>
    </location>
</feature>
<evidence type="ECO:0000256" key="1">
    <source>
        <dbReference type="SAM" id="MobiDB-lite"/>
    </source>
</evidence>
<feature type="transmembrane region" description="Helical" evidence="2">
    <location>
        <begin position="165"/>
        <end position="185"/>
    </location>
</feature>
<evidence type="ECO:0000256" key="2">
    <source>
        <dbReference type="SAM" id="Phobius"/>
    </source>
</evidence>
<keyword evidence="2" id="KW-1133">Transmembrane helix</keyword>
<keyword evidence="4" id="KW-1185">Reference proteome</keyword>
<organism evidence="3 4">
    <name type="scientific">Apiosordaria backusii</name>
    <dbReference type="NCBI Taxonomy" id="314023"/>
    <lineage>
        <taxon>Eukaryota</taxon>
        <taxon>Fungi</taxon>
        <taxon>Dikarya</taxon>
        <taxon>Ascomycota</taxon>
        <taxon>Pezizomycotina</taxon>
        <taxon>Sordariomycetes</taxon>
        <taxon>Sordariomycetidae</taxon>
        <taxon>Sordariales</taxon>
        <taxon>Lasiosphaeriaceae</taxon>
        <taxon>Apiosordaria</taxon>
    </lineage>
</organism>
<accession>A0AA40E8R8</accession>
<proteinExistence type="predicted"/>
<reference evidence="3" key="1">
    <citation type="submission" date="2023-06" db="EMBL/GenBank/DDBJ databases">
        <title>Genome-scale phylogeny and comparative genomics of the fungal order Sordariales.</title>
        <authorList>
            <consortium name="Lawrence Berkeley National Laboratory"/>
            <person name="Hensen N."/>
            <person name="Bonometti L."/>
            <person name="Westerberg I."/>
            <person name="Brannstrom I.O."/>
            <person name="Guillou S."/>
            <person name="Cros-Aarteil S."/>
            <person name="Calhoun S."/>
            <person name="Haridas S."/>
            <person name="Kuo A."/>
            <person name="Mondo S."/>
            <person name="Pangilinan J."/>
            <person name="Riley R."/>
            <person name="Labutti K."/>
            <person name="Andreopoulos B."/>
            <person name="Lipzen A."/>
            <person name="Chen C."/>
            <person name="Yanf M."/>
            <person name="Daum C."/>
            <person name="Ng V."/>
            <person name="Clum A."/>
            <person name="Steindorff A."/>
            <person name="Ohm R."/>
            <person name="Martin F."/>
            <person name="Silar P."/>
            <person name="Natvig D."/>
            <person name="Lalanne C."/>
            <person name="Gautier V."/>
            <person name="Ament-Velasquez S.L."/>
            <person name="Kruys A."/>
            <person name="Hutchinson M.I."/>
            <person name="Powell A.J."/>
            <person name="Barry K."/>
            <person name="Miller A.N."/>
            <person name="Grigoriev I.V."/>
            <person name="Debuchy R."/>
            <person name="Gladieux P."/>
            <person name="Thoren M.H."/>
            <person name="Johannesson H."/>
        </authorList>
    </citation>
    <scope>NUCLEOTIDE SEQUENCE</scope>
    <source>
        <strain evidence="3">CBS 540.89</strain>
    </source>
</reference>
<protein>
    <submittedName>
        <fullName evidence="3">Uncharacterized protein</fullName>
    </submittedName>
</protein>
<gene>
    <name evidence="3" type="ORF">B0T21DRAFT_413913</name>
</gene>
<name>A0AA40E8R8_9PEZI</name>
<feature type="region of interest" description="Disordered" evidence="1">
    <location>
        <begin position="197"/>
        <end position="218"/>
    </location>
</feature>
<keyword evidence="2" id="KW-0812">Transmembrane</keyword>
<dbReference type="EMBL" id="JAUKTV010000010">
    <property type="protein sequence ID" value="KAK0726588.1"/>
    <property type="molecule type" value="Genomic_DNA"/>
</dbReference>
<evidence type="ECO:0000313" key="4">
    <source>
        <dbReference type="Proteomes" id="UP001172159"/>
    </source>
</evidence>